<protein>
    <submittedName>
        <fullName evidence="2">Uncharacterized protein</fullName>
    </submittedName>
</protein>
<feature type="compositionally biased region" description="Low complexity" evidence="1">
    <location>
        <begin position="188"/>
        <end position="203"/>
    </location>
</feature>
<organism evidence="2">
    <name type="scientific">Fusarium oxysporum (strain Fo5176)</name>
    <name type="common">Fusarium vascular wilt</name>
    <dbReference type="NCBI Taxonomy" id="660025"/>
    <lineage>
        <taxon>Eukaryota</taxon>
        <taxon>Fungi</taxon>
        <taxon>Dikarya</taxon>
        <taxon>Ascomycota</taxon>
        <taxon>Pezizomycotina</taxon>
        <taxon>Sordariomycetes</taxon>
        <taxon>Hypocreomycetidae</taxon>
        <taxon>Hypocreales</taxon>
        <taxon>Nectriaceae</taxon>
        <taxon>Fusarium</taxon>
        <taxon>Fusarium oxysporum species complex</taxon>
    </lineage>
</organism>
<feature type="compositionally biased region" description="Basic and acidic residues" evidence="1">
    <location>
        <begin position="251"/>
        <end position="264"/>
    </location>
</feature>
<feature type="compositionally biased region" description="Acidic residues" evidence="1">
    <location>
        <begin position="241"/>
        <end position="250"/>
    </location>
</feature>
<reference evidence="2" key="1">
    <citation type="journal article" date="2012" name="Mol. Plant Microbe Interact.">
        <title>A highly conserved effector in Fusarium oxysporum is required for full virulence on Arabidopsis.</title>
        <authorList>
            <person name="Thatcher L.F."/>
            <person name="Gardiner D.M."/>
            <person name="Kazan K."/>
            <person name="Manners J."/>
        </authorList>
    </citation>
    <scope>NUCLEOTIDE SEQUENCE [LARGE SCALE GENOMIC DNA]</scope>
    <source>
        <strain evidence="2">Fo5176</strain>
    </source>
</reference>
<feature type="region of interest" description="Disordered" evidence="1">
    <location>
        <begin position="181"/>
        <end position="206"/>
    </location>
</feature>
<accession>F9G989</accession>
<dbReference type="AlphaFoldDB" id="F9G989"/>
<feature type="region of interest" description="Disordered" evidence="1">
    <location>
        <begin position="231"/>
        <end position="286"/>
    </location>
</feature>
<evidence type="ECO:0000256" key="1">
    <source>
        <dbReference type="SAM" id="MobiDB-lite"/>
    </source>
</evidence>
<name>F9G989_FUSOF</name>
<gene>
    <name evidence="2" type="ORF">FOXB_15221</name>
</gene>
<dbReference type="EMBL" id="AFQF01003721">
    <property type="protein sequence ID" value="EGU74270.1"/>
    <property type="molecule type" value="Genomic_DNA"/>
</dbReference>
<dbReference type="STRING" id="660025.F9G989"/>
<proteinExistence type="predicted"/>
<evidence type="ECO:0000313" key="2">
    <source>
        <dbReference type="EMBL" id="EGU74270.1"/>
    </source>
</evidence>
<sequence length="286" mass="32197">MPHPCHSVFVYYLTAANRYLPGCAFMHGTFGGTGPYRWWLFFEKEVILTCRLHAQARFRWHHHLDVGGVRTSQRYCSSEYIWLSLRAGAEEVWKSRWHTTQGFEKHWQGDEVFQNLFTGALSIIAENGDDDDATLAFDLELRKTTRTAKAITAAEELLSTDDYEPVESEAWTTLPVQGVNDLQHTKGSDAGPDADPDAASVDDQTSATVELTQEVLDNVPKPEKCSIAIKRWSASVKGPGADEDEDEDEEGWSHVSDDSLRDDEPNPTIQSGKVETRSMASRWLFN</sequence>
<comment type="caution">
    <text evidence="2">The sequence shown here is derived from an EMBL/GenBank/DDBJ whole genome shotgun (WGS) entry which is preliminary data.</text>
</comment>